<evidence type="ECO:0000313" key="2">
    <source>
        <dbReference type="EMBL" id="OAQ82161.1"/>
    </source>
</evidence>
<gene>
    <name evidence="2" type="ORF">VFPBJ_04745</name>
</gene>
<sequence length="136" mass="14330">MPKDSRASGDGQAATKKYRERGAPTAAPPDNCRRPVGRNKEYGCLGAAAAEVPPWIPVLGPEGGPCSGEGGARSWSKTRARPRLRRRTTGSGQPNATTRGHRLSGMLLCSQRRWHSAKDGPLHEGPIAVVAGVPDG</sequence>
<comment type="caution">
    <text evidence="2">The sequence shown here is derived from an EMBL/GenBank/DDBJ whole genome shotgun (WGS) entry which is preliminary data.</text>
</comment>
<name>A0A179GY38_PURLI</name>
<dbReference type="AlphaFoldDB" id="A0A179GY38"/>
<dbReference type="EMBL" id="LSBH01000003">
    <property type="protein sequence ID" value="OAQ82161.1"/>
    <property type="molecule type" value="Genomic_DNA"/>
</dbReference>
<evidence type="ECO:0000256" key="1">
    <source>
        <dbReference type="SAM" id="MobiDB-lite"/>
    </source>
</evidence>
<proteinExistence type="predicted"/>
<feature type="compositionally biased region" description="Basic residues" evidence="1">
    <location>
        <begin position="76"/>
        <end position="88"/>
    </location>
</feature>
<reference evidence="2 3" key="1">
    <citation type="submission" date="2016-01" db="EMBL/GenBank/DDBJ databases">
        <title>Biosynthesis of antibiotic leucinostatins and their inhibition on Phytophthora in bio-control Purpureocillium lilacinum.</title>
        <authorList>
            <person name="Wang G."/>
            <person name="Liu Z."/>
            <person name="Lin R."/>
            <person name="Li E."/>
            <person name="Mao Z."/>
            <person name="Ling J."/>
            <person name="Yin W."/>
            <person name="Xie B."/>
        </authorList>
    </citation>
    <scope>NUCLEOTIDE SEQUENCE [LARGE SCALE GENOMIC DNA]</scope>
    <source>
        <strain evidence="2">PLBJ-1</strain>
    </source>
</reference>
<accession>A0A179GY38</accession>
<dbReference type="Proteomes" id="UP000078240">
    <property type="component" value="Unassembled WGS sequence"/>
</dbReference>
<feature type="compositionally biased region" description="Gly residues" evidence="1">
    <location>
        <begin position="61"/>
        <end position="71"/>
    </location>
</feature>
<feature type="region of interest" description="Disordered" evidence="1">
    <location>
        <begin position="55"/>
        <end position="103"/>
    </location>
</feature>
<organism evidence="2 3">
    <name type="scientific">Purpureocillium lilacinum</name>
    <name type="common">Paecilomyces lilacinus</name>
    <dbReference type="NCBI Taxonomy" id="33203"/>
    <lineage>
        <taxon>Eukaryota</taxon>
        <taxon>Fungi</taxon>
        <taxon>Dikarya</taxon>
        <taxon>Ascomycota</taxon>
        <taxon>Pezizomycotina</taxon>
        <taxon>Sordariomycetes</taxon>
        <taxon>Hypocreomycetidae</taxon>
        <taxon>Hypocreales</taxon>
        <taxon>Ophiocordycipitaceae</taxon>
        <taxon>Purpureocillium</taxon>
    </lineage>
</organism>
<feature type="region of interest" description="Disordered" evidence="1">
    <location>
        <begin position="1"/>
        <end position="39"/>
    </location>
</feature>
<evidence type="ECO:0000313" key="3">
    <source>
        <dbReference type="Proteomes" id="UP000078240"/>
    </source>
</evidence>
<protein>
    <submittedName>
        <fullName evidence="2">Uncharacterized protein</fullName>
    </submittedName>
</protein>